<feature type="compositionally biased region" description="Basic and acidic residues" evidence="1">
    <location>
        <begin position="23"/>
        <end position="34"/>
    </location>
</feature>
<name>A0ABQ2FLA8_9DEIO</name>
<proteinExistence type="predicted"/>
<feature type="compositionally biased region" description="Basic and acidic residues" evidence="1">
    <location>
        <begin position="1"/>
        <end position="10"/>
    </location>
</feature>
<gene>
    <name evidence="2" type="ORF">GCM10010844_29950</name>
</gene>
<evidence type="ECO:0000256" key="1">
    <source>
        <dbReference type="SAM" id="MobiDB-lite"/>
    </source>
</evidence>
<dbReference type="EMBL" id="BMPE01000010">
    <property type="protein sequence ID" value="GGL09223.1"/>
    <property type="molecule type" value="Genomic_DNA"/>
</dbReference>
<accession>A0ABQ2FLA8</accession>
<organism evidence="2 3">
    <name type="scientific">Deinococcus radiotolerans</name>
    <dbReference type="NCBI Taxonomy" id="1309407"/>
    <lineage>
        <taxon>Bacteria</taxon>
        <taxon>Thermotogati</taxon>
        <taxon>Deinococcota</taxon>
        <taxon>Deinococci</taxon>
        <taxon>Deinococcales</taxon>
        <taxon>Deinococcaceae</taxon>
        <taxon>Deinococcus</taxon>
    </lineage>
</organism>
<keyword evidence="3" id="KW-1185">Reference proteome</keyword>
<sequence length="81" mass="8931">MQVCQERDAQRGAQARQGARVARHAELEALRDPRPAPQGHGRPAAQQGAQDRAPRDPHACTLHPPPGRCVRRKVQALDYPV</sequence>
<evidence type="ECO:0000313" key="3">
    <source>
        <dbReference type="Proteomes" id="UP000604341"/>
    </source>
</evidence>
<comment type="caution">
    <text evidence="2">The sequence shown here is derived from an EMBL/GenBank/DDBJ whole genome shotgun (WGS) entry which is preliminary data.</text>
</comment>
<protein>
    <submittedName>
        <fullName evidence="2">Uncharacterized protein</fullName>
    </submittedName>
</protein>
<feature type="compositionally biased region" description="Low complexity" evidence="1">
    <location>
        <begin position="11"/>
        <end position="20"/>
    </location>
</feature>
<evidence type="ECO:0000313" key="2">
    <source>
        <dbReference type="EMBL" id="GGL09223.1"/>
    </source>
</evidence>
<dbReference type="Proteomes" id="UP000604341">
    <property type="component" value="Unassembled WGS sequence"/>
</dbReference>
<feature type="region of interest" description="Disordered" evidence="1">
    <location>
        <begin position="1"/>
        <end position="81"/>
    </location>
</feature>
<reference evidence="3" key="1">
    <citation type="journal article" date="2019" name="Int. J. Syst. Evol. Microbiol.">
        <title>The Global Catalogue of Microorganisms (GCM) 10K type strain sequencing project: providing services to taxonomists for standard genome sequencing and annotation.</title>
        <authorList>
            <consortium name="The Broad Institute Genomics Platform"/>
            <consortium name="The Broad Institute Genome Sequencing Center for Infectious Disease"/>
            <person name="Wu L."/>
            <person name="Ma J."/>
        </authorList>
    </citation>
    <scope>NUCLEOTIDE SEQUENCE [LARGE SCALE GENOMIC DNA]</scope>
    <source>
        <strain evidence="3">JCM 19173</strain>
    </source>
</reference>